<sequence length="532" mass="60388">MPAYKVKVKWGKQSYPDIEVNTDEPPILFKAQLFTLTGVQPERQKVMLKGVTLKDDDWGAFVLKNGVTVLLMGSKEEDVPVEPVEKTRFVEDMNESELATALDLPAGLTNLGNTCYMNATVQCLKTVPELKDALLEYKGATFNMAGGGNTPPAQSITAALRDLYSSMEKGNTVPPVVLLQVLHMSFPRFAEKSEHGGFTQQDANECWTEMVRMLQQKLPAKISDSENAEKYKSIIDQYFGEKYKSIIDQYFGGSFDVEWKCVETEDESSTKKWKCVETEDESSTKSTEQFLQLSCFISQDVRYMHSGLRSKMQEQITKMSPTLERDAVYTKTSKISRLPAYLTVQFVRFYYKEKESFYYKEKESINAKILKDVKFPMDFDAFELCSAELQEKLAPMRSKFKEYEDKLVEEAAKGKDVVKDNNKGDGKEKEQRKYAPFSFEDDLGSNNSGYYTLQAVLTHRGRSSSSGHYVGWVKHSEGVWIKCDDDKVSPVSTEDILKLSGGGDWHCAYVLLYGPRLLELPNETDETMTVDQ</sequence>
<evidence type="ECO:0000256" key="7">
    <source>
        <dbReference type="RuleBase" id="RU366025"/>
    </source>
</evidence>
<dbReference type="AlphaFoldDB" id="A0AAW1IWI1"/>
<reference evidence="10 11" key="1">
    <citation type="journal article" date="2024" name="BMC Genomics">
        <title>De novo assembly and annotation of Popillia japonica's genome with initial clues to its potential as an invasive pest.</title>
        <authorList>
            <person name="Cucini C."/>
            <person name="Boschi S."/>
            <person name="Funari R."/>
            <person name="Cardaioli E."/>
            <person name="Iannotti N."/>
            <person name="Marturano G."/>
            <person name="Paoli F."/>
            <person name="Bruttini M."/>
            <person name="Carapelli A."/>
            <person name="Frati F."/>
            <person name="Nardi F."/>
        </authorList>
    </citation>
    <scope>NUCLEOTIDE SEQUENCE [LARGE SCALE GENOMIC DNA]</scope>
    <source>
        <strain evidence="10">DMR45628</strain>
    </source>
</reference>
<comment type="catalytic activity">
    <reaction evidence="1 7">
        <text>Thiol-dependent hydrolysis of ester, thioester, amide, peptide and isopeptide bonds formed by the C-terminal Gly of ubiquitin (a 76-residue protein attached to proteins as an intracellular targeting signal).</text>
        <dbReference type="EC" id="3.4.19.12"/>
    </reaction>
</comment>
<dbReference type="Pfam" id="PF00443">
    <property type="entry name" value="UCH"/>
    <property type="match status" value="1"/>
</dbReference>
<dbReference type="InterPro" id="IPR001394">
    <property type="entry name" value="Peptidase_C19_UCH"/>
</dbReference>
<comment type="caution">
    <text evidence="10">The sequence shown here is derived from an EMBL/GenBank/DDBJ whole genome shotgun (WGS) entry which is preliminary data.</text>
</comment>
<dbReference type="SUPFAM" id="SSF54236">
    <property type="entry name" value="Ubiquitin-like"/>
    <property type="match status" value="1"/>
</dbReference>
<evidence type="ECO:0000259" key="9">
    <source>
        <dbReference type="PROSITE" id="PS50235"/>
    </source>
</evidence>
<dbReference type="InterPro" id="IPR028889">
    <property type="entry name" value="USP"/>
</dbReference>
<dbReference type="Gene3D" id="3.10.20.90">
    <property type="entry name" value="Phosphatidylinositol 3-kinase Catalytic Subunit, Chain A, domain 1"/>
    <property type="match status" value="1"/>
</dbReference>
<dbReference type="SMART" id="SM00213">
    <property type="entry name" value="UBQ"/>
    <property type="match status" value="1"/>
</dbReference>
<evidence type="ECO:0000256" key="6">
    <source>
        <dbReference type="ARBA" id="ARBA00022807"/>
    </source>
</evidence>
<dbReference type="CDD" id="cd16104">
    <property type="entry name" value="Ubl_USP14_like"/>
    <property type="match status" value="1"/>
</dbReference>
<evidence type="ECO:0000256" key="2">
    <source>
        <dbReference type="ARBA" id="ARBA00008739"/>
    </source>
</evidence>
<dbReference type="SUPFAM" id="SSF54001">
    <property type="entry name" value="Cysteine proteinases"/>
    <property type="match status" value="1"/>
</dbReference>
<dbReference type="GO" id="GO:0061136">
    <property type="term" value="P:regulation of proteasomal protein catabolic process"/>
    <property type="evidence" value="ECO:0007669"/>
    <property type="project" value="TreeGrafter"/>
</dbReference>
<feature type="domain" description="USP" evidence="9">
    <location>
        <begin position="106"/>
        <end position="516"/>
    </location>
</feature>
<keyword evidence="5 7" id="KW-0378">Hydrolase</keyword>
<keyword evidence="3 7" id="KW-0645">Protease</keyword>
<dbReference type="InterPro" id="IPR038765">
    <property type="entry name" value="Papain-like_cys_pep_sf"/>
</dbReference>
<dbReference type="Gene3D" id="3.90.70.10">
    <property type="entry name" value="Cysteine proteinases"/>
    <property type="match status" value="1"/>
</dbReference>
<accession>A0AAW1IWI1</accession>
<proteinExistence type="inferred from homology"/>
<keyword evidence="4 7" id="KW-0833">Ubl conjugation pathway</keyword>
<protein>
    <recommendedName>
        <fullName evidence="7">Ubiquitin carboxyl-terminal hydrolase</fullName>
        <ecNumber evidence="7">3.4.19.12</ecNumber>
    </recommendedName>
</protein>
<keyword evidence="11" id="KW-1185">Reference proteome</keyword>
<evidence type="ECO:0000313" key="11">
    <source>
        <dbReference type="Proteomes" id="UP001458880"/>
    </source>
</evidence>
<dbReference type="EC" id="3.4.19.12" evidence="7"/>
<evidence type="ECO:0000313" key="10">
    <source>
        <dbReference type="EMBL" id="KAK9694310.1"/>
    </source>
</evidence>
<dbReference type="PROSITE" id="PS50053">
    <property type="entry name" value="UBIQUITIN_2"/>
    <property type="match status" value="1"/>
</dbReference>
<dbReference type="PROSITE" id="PS00973">
    <property type="entry name" value="USP_2"/>
    <property type="match status" value="1"/>
</dbReference>
<dbReference type="GO" id="GO:0004843">
    <property type="term" value="F:cysteine-type deubiquitinase activity"/>
    <property type="evidence" value="ECO:0007669"/>
    <property type="project" value="UniProtKB-UniRule"/>
</dbReference>
<evidence type="ECO:0000259" key="8">
    <source>
        <dbReference type="PROSITE" id="PS50053"/>
    </source>
</evidence>
<dbReference type="FunFam" id="3.10.20.90:FF:000119">
    <property type="entry name" value="Ubiquitin carboxyl-terminal hydrolase 14"/>
    <property type="match status" value="1"/>
</dbReference>
<dbReference type="CDD" id="cd02657">
    <property type="entry name" value="Peptidase_C19A"/>
    <property type="match status" value="1"/>
</dbReference>
<dbReference type="Proteomes" id="UP001458880">
    <property type="component" value="Unassembled WGS sequence"/>
</dbReference>
<dbReference type="PROSITE" id="PS50235">
    <property type="entry name" value="USP_3"/>
    <property type="match status" value="1"/>
</dbReference>
<evidence type="ECO:0000256" key="5">
    <source>
        <dbReference type="ARBA" id="ARBA00022801"/>
    </source>
</evidence>
<dbReference type="InterPro" id="IPR018200">
    <property type="entry name" value="USP_CS"/>
</dbReference>
<feature type="domain" description="Ubiquitin-like" evidence="8">
    <location>
        <begin position="4"/>
        <end position="78"/>
    </location>
</feature>
<dbReference type="GO" id="GO:0070628">
    <property type="term" value="F:proteasome binding"/>
    <property type="evidence" value="ECO:0007669"/>
    <property type="project" value="TreeGrafter"/>
</dbReference>
<organism evidence="10 11">
    <name type="scientific">Popillia japonica</name>
    <name type="common">Japanese beetle</name>
    <dbReference type="NCBI Taxonomy" id="7064"/>
    <lineage>
        <taxon>Eukaryota</taxon>
        <taxon>Metazoa</taxon>
        <taxon>Ecdysozoa</taxon>
        <taxon>Arthropoda</taxon>
        <taxon>Hexapoda</taxon>
        <taxon>Insecta</taxon>
        <taxon>Pterygota</taxon>
        <taxon>Neoptera</taxon>
        <taxon>Endopterygota</taxon>
        <taxon>Coleoptera</taxon>
        <taxon>Polyphaga</taxon>
        <taxon>Scarabaeiformia</taxon>
        <taxon>Scarabaeidae</taxon>
        <taxon>Rutelinae</taxon>
        <taxon>Popillia</taxon>
    </lineage>
</organism>
<keyword evidence="6 7" id="KW-0788">Thiol protease</keyword>
<dbReference type="GO" id="GO:0016579">
    <property type="term" value="P:protein deubiquitination"/>
    <property type="evidence" value="ECO:0007669"/>
    <property type="project" value="InterPro"/>
</dbReference>
<evidence type="ECO:0000256" key="4">
    <source>
        <dbReference type="ARBA" id="ARBA00022786"/>
    </source>
</evidence>
<gene>
    <name evidence="10" type="ORF">QE152_g33599</name>
</gene>
<dbReference type="PANTHER" id="PTHR43982:SF1">
    <property type="entry name" value="UBIQUITIN CARBOXYL-TERMINAL HYDROLASE 14"/>
    <property type="match status" value="1"/>
</dbReference>
<comment type="similarity">
    <text evidence="2">Belongs to the peptidase C19 family. USP14/UBP6 subfamily.</text>
</comment>
<evidence type="ECO:0000256" key="1">
    <source>
        <dbReference type="ARBA" id="ARBA00000707"/>
    </source>
</evidence>
<dbReference type="PROSITE" id="PS00972">
    <property type="entry name" value="USP_1"/>
    <property type="match status" value="1"/>
</dbReference>
<dbReference type="InterPro" id="IPR044635">
    <property type="entry name" value="UBP14-like"/>
</dbReference>
<name>A0AAW1IWI1_POPJA</name>
<dbReference type="GO" id="GO:0043161">
    <property type="term" value="P:proteasome-mediated ubiquitin-dependent protein catabolic process"/>
    <property type="evidence" value="ECO:0007669"/>
    <property type="project" value="InterPro"/>
</dbReference>
<evidence type="ECO:0000256" key="3">
    <source>
        <dbReference type="ARBA" id="ARBA00022670"/>
    </source>
</evidence>
<dbReference type="PANTHER" id="PTHR43982">
    <property type="entry name" value="UBIQUITIN CARBOXYL-TERMINAL HYDROLASE"/>
    <property type="match status" value="1"/>
</dbReference>
<dbReference type="InterPro" id="IPR000626">
    <property type="entry name" value="Ubiquitin-like_dom"/>
</dbReference>
<dbReference type="InterPro" id="IPR029071">
    <property type="entry name" value="Ubiquitin-like_domsf"/>
</dbReference>
<dbReference type="EMBL" id="JASPKY010000516">
    <property type="protein sequence ID" value="KAK9694310.1"/>
    <property type="molecule type" value="Genomic_DNA"/>
</dbReference>